<keyword evidence="1" id="KW-1133">Transmembrane helix</keyword>
<evidence type="ECO:0000259" key="2">
    <source>
        <dbReference type="Pfam" id="PF12229"/>
    </source>
</evidence>
<dbReference type="EMBL" id="MGGR01000005">
    <property type="protein sequence ID" value="OGM34565.1"/>
    <property type="molecule type" value="Genomic_DNA"/>
</dbReference>
<keyword evidence="1" id="KW-0472">Membrane</keyword>
<dbReference type="Pfam" id="PF12229">
    <property type="entry name" value="PG_binding_4"/>
    <property type="match status" value="2"/>
</dbReference>
<evidence type="ECO:0000313" key="3">
    <source>
        <dbReference type="EMBL" id="OGM34565.1"/>
    </source>
</evidence>
<dbReference type="PANTHER" id="PTHR35788">
    <property type="entry name" value="EXPORTED PROTEIN-RELATED"/>
    <property type="match status" value="1"/>
</dbReference>
<dbReference type="AlphaFoldDB" id="A0A1F7Z716"/>
<dbReference type="InterPro" id="IPR022029">
    <property type="entry name" value="YoaR-like_PG-bd"/>
</dbReference>
<evidence type="ECO:0000256" key="1">
    <source>
        <dbReference type="SAM" id="Phobius"/>
    </source>
</evidence>
<proteinExistence type="predicted"/>
<keyword evidence="1" id="KW-0812">Transmembrane</keyword>
<organism evidence="3 4">
    <name type="scientific">Candidatus Woesebacteria bacterium RIFCSPHIGHO2_02_FULL_39_13</name>
    <dbReference type="NCBI Taxonomy" id="1802505"/>
    <lineage>
        <taxon>Bacteria</taxon>
        <taxon>Candidatus Woeseibacteriota</taxon>
    </lineage>
</organism>
<protein>
    <recommendedName>
        <fullName evidence="2">YoaR-like putative peptidoglycan binding domain-containing protein</fullName>
    </recommendedName>
</protein>
<gene>
    <name evidence="3" type="ORF">A3D01_03425</name>
</gene>
<dbReference type="InterPro" id="IPR007391">
    <property type="entry name" value="Vancomycin_resist_VanW"/>
</dbReference>
<accession>A0A1F7Z716</accession>
<feature type="domain" description="YoaR-like putative peptidoglycan binding" evidence="2">
    <location>
        <begin position="94"/>
        <end position="202"/>
    </location>
</feature>
<dbReference type="Pfam" id="PF04294">
    <property type="entry name" value="VanW"/>
    <property type="match status" value="1"/>
</dbReference>
<dbReference type="InterPro" id="IPR052913">
    <property type="entry name" value="Glycopeptide_resist_protein"/>
</dbReference>
<comment type="caution">
    <text evidence="3">The sequence shown here is derived from an EMBL/GenBank/DDBJ whole genome shotgun (WGS) entry which is preliminary data.</text>
</comment>
<dbReference type="STRING" id="1802505.A3D01_03425"/>
<dbReference type="PANTHER" id="PTHR35788:SF1">
    <property type="entry name" value="EXPORTED PROTEIN"/>
    <property type="match status" value="1"/>
</dbReference>
<feature type="domain" description="YoaR-like putative peptidoglycan binding" evidence="2">
    <location>
        <begin position="262"/>
        <end position="324"/>
    </location>
</feature>
<sequence>MLSLKLKFRLKNISKIFDSKIFKILVAVNSLIFFIIILLAGSYYFYYWGRIFPNVYIAGISVGGNTPEKTITILSKTIAPIETIVLRDDNQEFQIKTSDIELAYDYTKTVSSAYDLYRTGNVVYDSLGRVNLLFKGTGLGLRYEINSEKLQEILSVIAGQVSQDPTYPAALIVDNQIIIDAGKAGREVDLEKLLIDIGHNLAFARNRRLSIPTTIINPVWSDNNVAQIKMRAENLIGKSLNFTFEHQVFSYAEADLVSFLDKDNGFNLLKITQEVEKIEKQVNREPENSVFVFKEGRAEEFVASKDGVGVDKQTLANAFTDNIKVLETGLETSVSVSLPVVTTSPDITTSEVNNLGIKELIGRGESKFAGSIASRIHNIGLASLKFNGVLVEPGKEISFNDILGDVSSYTGYKQAYVIKDGKTVLGDGGGVCQVSTTLFRAILDAGLPVVERRAHSYRVGYYEQDSPPGLDATVYAPTTDLKFNNDTPGYLLIQTLFDPKKYVLVFEIYGTKDGRMASITKPVVGGVTPPPEDLYIDDPTLPTGVIKQTDYKAWGAKVTFSYKVERGGQIIFEKTFLSNYRAWQAKFLKGTGPT</sequence>
<name>A0A1F7Z716_9BACT</name>
<evidence type="ECO:0000313" key="4">
    <source>
        <dbReference type="Proteomes" id="UP000177169"/>
    </source>
</evidence>
<feature type="transmembrane region" description="Helical" evidence="1">
    <location>
        <begin position="21"/>
        <end position="46"/>
    </location>
</feature>
<reference evidence="3 4" key="1">
    <citation type="journal article" date="2016" name="Nat. Commun.">
        <title>Thousands of microbial genomes shed light on interconnected biogeochemical processes in an aquifer system.</title>
        <authorList>
            <person name="Anantharaman K."/>
            <person name="Brown C.T."/>
            <person name="Hug L.A."/>
            <person name="Sharon I."/>
            <person name="Castelle C.J."/>
            <person name="Probst A.J."/>
            <person name="Thomas B.C."/>
            <person name="Singh A."/>
            <person name="Wilkins M.J."/>
            <person name="Karaoz U."/>
            <person name="Brodie E.L."/>
            <person name="Williams K.H."/>
            <person name="Hubbard S.S."/>
            <person name="Banfield J.F."/>
        </authorList>
    </citation>
    <scope>NUCLEOTIDE SEQUENCE [LARGE SCALE GENOMIC DNA]</scope>
</reference>
<dbReference type="Proteomes" id="UP000177169">
    <property type="component" value="Unassembled WGS sequence"/>
</dbReference>